<gene>
    <name evidence="6" type="ORF">BEL05_14545</name>
</gene>
<dbReference type="InterPro" id="IPR043129">
    <property type="entry name" value="ATPase_NBD"/>
</dbReference>
<dbReference type="InterPro" id="IPR000577">
    <property type="entry name" value="Carb_kinase_FGGY"/>
</dbReference>
<dbReference type="EMBL" id="MCBT01000006">
    <property type="protein sequence ID" value="OEG75492.1"/>
    <property type="molecule type" value="Genomic_DNA"/>
</dbReference>
<keyword evidence="3 6" id="KW-0418">Kinase</keyword>
<accession>A0A1E5IY28</accession>
<dbReference type="AlphaFoldDB" id="A0A1E5IY28"/>
<proteinExistence type="inferred from homology"/>
<dbReference type="PANTHER" id="PTHR43095">
    <property type="entry name" value="SUGAR KINASE"/>
    <property type="match status" value="1"/>
</dbReference>
<feature type="domain" description="Carbohydrate kinase FGGY N-terminal" evidence="4">
    <location>
        <begin position="6"/>
        <end position="252"/>
    </location>
</feature>
<dbReference type="Proteomes" id="UP000095230">
    <property type="component" value="Unassembled WGS sequence"/>
</dbReference>
<keyword evidence="2" id="KW-0808">Transferase</keyword>
<dbReference type="Pfam" id="PF00370">
    <property type="entry name" value="FGGY_N"/>
    <property type="match status" value="1"/>
</dbReference>
<evidence type="ECO:0000256" key="1">
    <source>
        <dbReference type="ARBA" id="ARBA00009156"/>
    </source>
</evidence>
<dbReference type="PANTHER" id="PTHR43095:SF5">
    <property type="entry name" value="XYLULOSE KINASE"/>
    <property type="match status" value="1"/>
</dbReference>
<dbReference type="RefSeq" id="WP_069670133.1">
    <property type="nucleotide sequence ID" value="NZ_MCBT01000006.1"/>
</dbReference>
<protein>
    <submittedName>
        <fullName evidence="6">Carbohydrate kinase</fullName>
    </submittedName>
</protein>
<evidence type="ECO:0000313" key="7">
    <source>
        <dbReference type="Proteomes" id="UP000095230"/>
    </source>
</evidence>
<dbReference type="Pfam" id="PF02782">
    <property type="entry name" value="FGGY_C"/>
    <property type="match status" value="1"/>
</dbReference>
<evidence type="ECO:0000259" key="5">
    <source>
        <dbReference type="Pfam" id="PF02782"/>
    </source>
</evidence>
<evidence type="ECO:0000313" key="6">
    <source>
        <dbReference type="EMBL" id="OEG75492.1"/>
    </source>
</evidence>
<reference evidence="6 7" key="1">
    <citation type="submission" date="2016-07" db="EMBL/GenBank/DDBJ databases">
        <title>Whole-genome of two Shewanella species isolated from a digestive organ of sea cucumber Apostichopus japonicus Selenka 1867.</title>
        <authorList>
            <person name="Hong H.-H."/>
            <person name="Choi H."/>
            <person name="Cheon S."/>
            <person name="Oh J.-S."/>
            <person name="Lee H.-G."/>
            <person name="Park C."/>
        </authorList>
    </citation>
    <scope>NUCLEOTIDE SEQUENCE [LARGE SCALE GENOMIC DNA]</scope>
    <source>
        <strain evidence="6 7">CSB03KR</strain>
    </source>
</reference>
<dbReference type="GO" id="GO:0016301">
    <property type="term" value="F:kinase activity"/>
    <property type="evidence" value="ECO:0007669"/>
    <property type="project" value="UniProtKB-KW"/>
</dbReference>
<dbReference type="STRING" id="23.BEL05_14545"/>
<dbReference type="OrthoDB" id="9805576at2"/>
<dbReference type="Gene3D" id="3.30.420.40">
    <property type="match status" value="2"/>
</dbReference>
<feature type="domain" description="Carbohydrate kinase FGGY C-terminal" evidence="5">
    <location>
        <begin position="311"/>
        <end position="459"/>
    </location>
</feature>
<dbReference type="InterPro" id="IPR018485">
    <property type="entry name" value="FGGY_C"/>
</dbReference>
<dbReference type="GO" id="GO:0005975">
    <property type="term" value="P:carbohydrate metabolic process"/>
    <property type="evidence" value="ECO:0007669"/>
    <property type="project" value="InterPro"/>
</dbReference>
<evidence type="ECO:0000259" key="4">
    <source>
        <dbReference type="Pfam" id="PF00370"/>
    </source>
</evidence>
<comment type="similarity">
    <text evidence="1">Belongs to the FGGY kinase family.</text>
</comment>
<organism evidence="6 7">
    <name type="scientific">Shewanella colwelliana</name>
    <name type="common">Alteromonas colwelliana</name>
    <dbReference type="NCBI Taxonomy" id="23"/>
    <lineage>
        <taxon>Bacteria</taxon>
        <taxon>Pseudomonadati</taxon>
        <taxon>Pseudomonadota</taxon>
        <taxon>Gammaproteobacteria</taxon>
        <taxon>Alteromonadales</taxon>
        <taxon>Shewanellaceae</taxon>
        <taxon>Shewanella</taxon>
    </lineage>
</organism>
<dbReference type="PIRSF" id="PIRSF000538">
    <property type="entry name" value="GlpK"/>
    <property type="match status" value="1"/>
</dbReference>
<sequence>MTDNPYFLALDYGTQSVRALVFDLHGSLIAKAQIIVDPYIDDEVGAAIQEPDYCYRQLVDVVVDLFANSQVTPNQIKAVALTTQRACTVLFDDAGNANSPIYMWSDRRLASRPLPKMSWYFRLGFAVSGLSRRINYLRSAAKVNFIHQVEPQKLTHAAKVGMFSGYLLQRMTGHLIDSRASQVGYLPFDYKRQAWASTRSWRWQALAVRPNQMVSLISPAECVGDVAEHFAQDSGLPTHLPIFAAGGDKACEMFATGCGEAGVVTVSLGSAAVIALGTNQYREAYRYLPAFPSLKPQAFMTELQLERGFWLLSWLIKEFGQAEVIESQRLGISAEQLISRLIDDVPIGAKGLMLSPTWAQGVIYPGPEARGSIVGFTPEHNRLCLYRAAIEGILLTLKSALIRLSKISQAPINLIRVSGGGAQSDIIMQMCADVFDLPVERLHIYEASGLGAAMCCAVGAGYYGDVEAARREMTHIGQRFEPIATHVVQYQHIFKIYKTLYPQIKPFYKAQS</sequence>
<dbReference type="SUPFAM" id="SSF53067">
    <property type="entry name" value="Actin-like ATPase domain"/>
    <property type="match status" value="2"/>
</dbReference>
<dbReference type="InterPro" id="IPR018484">
    <property type="entry name" value="FGGY_N"/>
</dbReference>
<comment type="caution">
    <text evidence="6">The sequence shown here is derived from an EMBL/GenBank/DDBJ whole genome shotgun (WGS) entry which is preliminary data.</text>
</comment>
<evidence type="ECO:0000256" key="2">
    <source>
        <dbReference type="ARBA" id="ARBA00022679"/>
    </source>
</evidence>
<dbReference type="InterPro" id="IPR050406">
    <property type="entry name" value="FGGY_Carb_Kinase"/>
</dbReference>
<name>A0A1E5IY28_SHECO</name>
<evidence type="ECO:0000256" key="3">
    <source>
        <dbReference type="ARBA" id="ARBA00022777"/>
    </source>
</evidence>
<dbReference type="CDD" id="cd07779">
    <property type="entry name" value="ASKHA_NBD_FGGY_YgcE-like"/>
    <property type="match status" value="1"/>
</dbReference>